<gene>
    <name evidence="1" type="ORF">V144x_00900</name>
</gene>
<dbReference type="EMBL" id="CP037920">
    <property type="protein sequence ID" value="QDT94659.1"/>
    <property type="molecule type" value="Genomic_DNA"/>
</dbReference>
<name>A0A517VNS4_9PLAN</name>
<accession>A0A517VNS4</accession>
<dbReference type="Proteomes" id="UP000318704">
    <property type="component" value="Chromosome"/>
</dbReference>
<organism evidence="1 2">
    <name type="scientific">Gimesia aquarii</name>
    <dbReference type="NCBI Taxonomy" id="2527964"/>
    <lineage>
        <taxon>Bacteria</taxon>
        <taxon>Pseudomonadati</taxon>
        <taxon>Planctomycetota</taxon>
        <taxon>Planctomycetia</taxon>
        <taxon>Planctomycetales</taxon>
        <taxon>Planctomycetaceae</taxon>
        <taxon>Gimesia</taxon>
    </lineage>
</organism>
<evidence type="ECO:0000313" key="2">
    <source>
        <dbReference type="Proteomes" id="UP000318704"/>
    </source>
</evidence>
<reference evidence="1 2" key="1">
    <citation type="submission" date="2019-03" db="EMBL/GenBank/DDBJ databases">
        <title>Deep-cultivation of Planctomycetes and their phenomic and genomic characterization uncovers novel biology.</title>
        <authorList>
            <person name="Wiegand S."/>
            <person name="Jogler M."/>
            <person name="Boedeker C."/>
            <person name="Pinto D."/>
            <person name="Vollmers J."/>
            <person name="Rivas-Marin E."/>
            <person name="Kohn T."/>
            <person name="Peeters S.H."/>
            <person name="Heuer A."/>
            <person name="Rast P."/>
            <person name="Oberbeckmann S."/>
            <person name="Bunk B."/>
            <person name="Jeske O."/>
            <person name="Meyerdierks A."/>
            <person name="Storesund J.E."/>
            <person name="Kallscheuer N."/>
            <person name="Luecker S."/>
            <person name="Lage O.M."/>
            <person name="Pohl T."/>
            <person name="Merkel B.J."/>
            <person name="Hornburger P."/>
            <person name="Mueller R.-W."/>
            <person name="Bruemmer F."/>
            <person name="Labrenz M."/>
            <person name="Spormann A.M."/>
            <person name="Op den Camp H."/>
            <person name="Overmann J."/>
            <person name="Amann R."/>
            <person name="Jetten M.S.M."/>
            <person name="Mascher T."/>
            <person name="Medema M.H."/>
            <person name="Devos D.P."/>
            <person name="Kaster A.-K."/>
            <person name="Ovreas L."/>
            <person name="Rohde M."/>
            <person name="Galperin M.Y."/>
            <person name="Jogler C."/>
        </authorList>
    </citation>
    <scope>NUCLEOTIDE SEQUENCE [LARGE SCALE GENOMIC DNA]</scope>
    <source>
        <strain evidence="1 2">V144</strain>
    </source>
</reference>
<proteinExistence type="predicted"/>
<dbReference type="KEGG" id="gaw:V144x_00900"/>
<dbReference type="AlphaFoldDB" id="A0A517VNS4"/>
<protein>
    <submittedName>
        <fullName evidence="1">Uncharacterized protein</fullName>
    </submittedName>
</protein>
<evidence type="ECO:0000313" key="1">
    <source>
        <dbReference type="EMBL" id="QDT94659.1"/>
    </source>
</evidence>
<sequence>MIHNESAVICPACEKKITPKYGINQFRQQASLEYQSKRLGCSVDCPHCKHVFIYKVYQEDKRAS</sequence>